<gene>
    <name evidence="1" type="ORF">LS80_011430</name>
</gene>
<dbReference type="AlphaFoldDB" id="A0A4V6YS50"/>
<evidence type="ECO:0000313" key="1">
    <source>
        <dbReference type="EMBL" id="TLD91082.1"/>
    </source>
</evidence>
<proteinExistence type="predicted"/>
<feature type="non-terminal residue" evidence="1">
    <location>
        <position position="84"/>
    </location>
</feature>
<accession>A0A4V6YS50</accession>
<comment type="caution">
    <text evidence="1">The sequence shown here is derived from an EMBL/GenBank/DDBJ whole genome shotgun (WGS) entry which is preliminary data.</text>
</comment>
<protein>
    <submittedName>
        <fullName evidence="1">Uncharacterized protein</fullName>
    </submittedName>
</protein>
<name>A0A4V6YS50_9HELI</name>
<reference evidence="1 2" key="1">
    <citation type="journal article" date="2014" name="Genome Announc.">
        <title>Draft genome sequences of eight enterohepatic helicobacter species isolated from both laboratory and wild rodents.</title>
        <authorList>
            <person name="Sheh A."/>
            <person name="Shen Z."/>
            <person name="Fox J.G."/>
        </authorList>
    </citation>
    <scope>NUCLEOTIDE SEQUENCE [LARGE SCALE GENOMIC DNA]</scope>
    <source>
        <strain evidence="1 2">ATCC 49310</strain>
    </source>
</reference>
<dbReference type="Proteomes" id="UP000029861">
    <property type="component" value="Unassembled WGS sequence"/>
</dbReference>
<evidence type="ECO:0000313" key="2">
    <source>
        <dbReference type="Proteomes" id="UP000029861"/>
    </source>
</evidence>
<organism evidence="1 2">
    <name type="scientific">Helicobacter trogontum</name>
    <dbReference type="NCBI Taxonomy" id="50960"/>
    <lineage>
        <taxon>Bacteria</taxon>
        <taxon>Pseudomonadati</taxon>
        <taxon>Campylobacterota</taxon>
        <taxon>Epsilonproteobacteria</taxon>
        <taxon>Campylobacterales</taxon>
        <taxon>Helicobacteraceae</taxon>
        <taxon>Helicobacter</taxon>
    </lineage>
</organism>
<sequence>MTNKQQIQKLRDNAELAMASYGYYDLIGKKIENDRKKYGDKADKPITLHDILDLTYKEYIAVESNPHKSDDEIKIGTLDGDFSP</sequence>
<dbReference type="EMBL" id="JRPK02000158">
    <property type="protein sequence ID" value="TLD91082.1"/>
    <property type="molecule type" value="Genomic_DNA"/>
</dbReference>